<protein>
    <recommendedName>
        <fullName evidence="5">O-fucosyltransferase family protein</fullName>
    </recommendedName>
</protein>
<evidence type="ECO:0000256" key="1">
    <source>
        <dbReference type="SAM" id="MobiDB-lite"/>
    </source>
</evidence>
<dbReference type="GO" id="GO:0006487">
    <property type="term" value="P:protein N-linked glycosylation"/>
    <property type="evidence" value="ECO:0007669"/>
    <property type="project" value="TreeGrafter"/>
</dbReference>
<feature type="region of interest" description="Disordered" evidence="1">
    <location>
        <begin position="695"/>
        <end position="716"/>
    </location>
</feature>
<dbReference type="EMBL" id="JATAAI010000010">
    <property type="protein sequence ID" value="KAK1742927.1"/>
    <property type="molecule type" value="Genomic_DNA"/>
</dbReference>
<evidence type="ECO:0000256" key="2">
    <source>
        <dbReference type="SAM" id="Phobius"/>
    </source>
</evidence>
<accession>A0AAD8YCH0</accession>
<name>A0AAD8YCH0_9STRA</name>
<dbReference type="Proteomes" id="UP001224775">
    <property type="component" value="Unassembled WGS sequence"/>
</dbReference>
<feature type="compositionally biased region" description="Low complexity" evidence="1">
    <location>
        <begin position="1"/>
        <end position="15"/>
    </location>
</feature>
<keyword evidence="2" id="KW-0472">Membrane</keyword>
<feature type="region of interest" description="Disordered" evidence="1">
    <location>
        <begin position="1"/>
        <end position="20"/>
    </location>
</feature>
<evidence type="ECO:0008006" key="5">
    <source>
        <dbReference type="Google" id="ProtNLM"/>
    </source>
</evidence>
<sequence length="741" mass="83194">MRNTTGNSSTSTMSSHQKRRPLHLMGEIETMMNQMSQHGSDKNGNRTISTAAGVDDSATYSSRTAAAVLSSNASGSDGRKPRQRRHYKRGDNDSNITGDCSTSASSLSFLHSHRGRASSRAGGNRSSVLKKDSLVYGGLFVLCGIMSYTIFMMDGLSYHHHYSYDLAAAATASSDPLQEEQEPNANRQLSFLDSVWSDYGKDSFHFEYLLPPSELDLTVSRRLPMHTPVPPDDTVTPDDGLCDDILLFMPDSFSRNGHGSQLNSYILAAEVATYLNKAMVVQDAPQWVQKFKGGSQFGCPKDGLVGGENHVLMREQKEGEKPKGSRGWVENFPKGLERLIQHPDWLSRKCPIPCQDDFKYWDWENVRTKQQIPFSDPETGKKDWNFDLQEVKCKSSHGRDTNVLVVGGYELRKYFEQEIKEKMIHRVPSSPIDSAIDSANGQDDEDETNDNQDAYDWSIRLGASSAEATAFTDLDQEEDIWDFVSALMARSGVIRFQPWIARDVESFIKKASLPLNVDYDSIHVRRGDKLEQESKREVNSFWRARGYGKGTGRKIPRNYIPFSHYVGQGYHKRPCNADGEAHLVYVATDDPKVIKQELTGMKKDDLGFTVMNKCHKFNFIFGPTPKDDTPSHLNSEGGHRNCVDRYNRNIAGIADLLILAKSNLFVGEFNSNWGRLVRVFRMRLNDELLMATEEVEEGDLDDGEQPEGEKRRRAAKTVAHPVLTKGLKVAWGNRHPGPLGL</sequence>
<dbReference type="AlphaFoldDB" id="A0AAD8YCH0"/>
<dbReference type="PANTHER" id="PTHR13132:SF29">
    <property type="entry name" value="ALPHA-(1,6)-FUCOSYLTRANSFERASE"/>
    <property type="match status" value="1"/>
</dbReference>
<feature type="transmembrane region" description="Helical" evidence="2">
    <location>
        <begin position="134"/>
        <end position="153"/>
    </location>
</feature>
<reference evidence="3" key="1">
    <citation type="submission" date="2023-06" db="EMBL/GenBank/DDBJ databases">
        <title>Survivors Of The Sea: Transcriptome response of Skeletonema marinoi to long-term dormancy.</title>
        <authorList>
            <person name="Pinder M.I.M."/>
            <person name="Kourtchenko O."/>
            <person name="Robertson E.K."/>
            <person name="Larsson T."/>
            <person name="Maumus F."/>
            <person name="Osuna-Cruz C.M."/>
            <person name="Vancaester E."/>
            <person name="Stenow R."/>
            <person name="Vandepoele K."/>
            <person name="Ploug H."/>
            <person name="Bruchert V."/>
            <person name="Godhe A."/>
            <person name="Topel M."/>
        </authorList>
    </citation>
    <scope>NUCLEOTIDE SEQUENCE</scope>
    <source>
        <strain evidence="3">R05AC</strain>
    </source>
</reference>
<dbReference type="PANTHER" id="PTHR13132">
    <property type="entry name" value="ALPHA- 1,6 -FUCOSYLTRANSFERASE"/>
    <property type="match status" value="1"/>
</dbReference>
<evidence type="ECO:0000313" key="3">
    <source>
        <dbReference type="EMBL" id="KAK1742927.1"/>
    </source>
</evidence>
<feature type="compositionally biased region" description="Acidic residues" evidence="1">
    <location>
        <begin position="695"/>
        <end position="706"/>
    </location>
</feature>
<keyword evidence="4" id="KW-1185">Reference proteome</keyword>
<keyword evidence="2" id="KW-0812">Transmembrane</keyword>
<dbReference type="Gene3D" id="3.40.50.11350">
    <property type="match status" value="1"/>
</dbReference>
<proteinExistence type="predicted"/>
<evidence type="ECO:0000313" key="4">
    <source>
        <dbReference type="Proteomes" id="UP001224775"/>
    </source>
</evidence>
<gene>
    <name evidence="3" type="ORF">QTG54_006524</name>
</gene>
<feature type="region of interest" description="Disordered" evidence="1">
    <location>
        <begin position="68"/>
        <end position="99"/>
    </location>
</feature>
<organism evidence="3 4">
    <name type="scientific">Skeletonema marinoi</name>
    <dbReference type="NCBI Taxonomy" id="267567"/>
    <lineage>
        <taxon>Eukaryota</taxon>
        <taxon>Sar</taxon>
        <taxon>Stramenopiles</taxon>
        <taxon>Ochrophyta</taxon>
        <taxon>Bacillariophyta</taxon>
        <taxon>Coscinodiscophyceae</taxon>
        <taxon>Thalassiosirophycidae</taxon>
        <taxon>Thalassiosirales</taxon>
        <taxon>Skeletonemataceae</taxon>
        <taxon>Skeletonema</taxon>
        <taxon>Skeletonema marinoi-dohrnii complex</taxon>
    </lineage>
</organism>
<feature type="region of interest" description="Disordered" evidence="1">
    <location>
        <begin position="430"/>
        <end position="451"/>
    </location>
</feature>
<comment type="caution">
    <text evidence="3">The sequence shown here is derived from an EMBL/GenBank/DDBJ whole genome shotgun (WGS) entry which is preliminary data.</text>
</comment>
<keyword evidence="2" id="KW-1133">Transmembrane helix</keyword>
<dbReference type="GO" id="GO:0046921">
    <property type="term" value="F:alpha-(1-&gt;6)-fucosyltransferase activity"/>
    <property type="evidence" value="ECO:0007669"/>
    <property type="project" value="TreeGrafter"/>
</dbReference>